<dbReference type="PROSITE" id="PS00867">
    <property type="entry name" value="CPSASE_2"/>
    <property type="match status" value="1"/>
</dbReference>
<evidence type="ECO:0000256" key="7">
    <source>
        <dbReference type="ARBA" id="ARBA00022741"/>
    </source>
</evidence>
<dbReference type="SUPFAM" id="SSF89000">
    <property type="entry name" value="post-HMGL domain-like"/>
    <property type="match status" value="1"/>
</dbReference>
<dbReference type="Pfam" id="PF00289">
    <property type="entry name" value="Biotin_carb_N"/>
    <property type="match status" value="1"/>
</dbReference>
<dbReference type="SUPFAM" id="SSF51569">
    <property type="entry name" value="Aldolase"/>
    <property type="match status" value="1"/>
</dbReference>
<accession>A0A4R8ZAK9</accession>
<dbReference type="InterPro" id="IPR000891">
    <property type="entry name" value="PYR_CT"/>
</dbReference>
<evidence type="ECO:0000256" key="12">
    <source>
        <dbReference type="PIRSR" id="PIRSR001594-1"/>
    </source>
</evidence>
<evidence type="ECO:0000256" key="4">
    <source>
        <dbReference type="ARBA" id="ARBA00022432"/>
    </source>
</evidence>
<dbReference type="Pfam" id="PF00682">
    <property type="entry name" value="HMGL-like"/>
    <property type="match status" value="1"/>
</dbReference>
<dbReference type="OrthoDB" id="9760256at2"/>
<dbReference type="InterPro" id="IPR005481">
    <property type="entry name" value="BC-like_N"/>
</dbReference>
<dbReference type="UniPathway" id="UPA00138"/>
<feature type="binding site" evidence="14">
    <location>
        <position position="737"/>
    </location>
    <ligand>
        <name>Mn(2+)</name>
        <dbReference type="ChEBI" id="CHEBI:29035"/>
    </ligand>
</feature>
<feature type="binding site" evidence="13">
    <location>
        <position position="610"/>
    </location>
    <ligand>
        <name>substrate</name>
    </ligand>
</feature>
<feature type="modified residue" description="N6-carboxylysine" evidence="15">
    <location>
        <position position="708"/>
    </location>
</feature>
<dbReference type="PANTHER" id="PTHR43778:SF2">
    <property type="entry name" value="PYRUVATE CARBOXYLASE, MITOCHONDRIAL"/>
    <property type="match status" value="1"/>
</dbReference>
<dbReference type="InterPro" id="IPR000089">
    <property type="entry name" value="Biotin_lipoyl"/>
</dbReference>
<dbReference type="EMBL" id="SOGT01000015">
    <property type="protein sequence ID" value="TFD23854.1"/>
    <property type="molecule type" value="Genomic_DNA"/>
</dbReference>
<feature type="domain" description="Biotin carboxylation" evidence="19">
    <location>
        <begin position="1"/>
        <end position="454"/>
    </location>
</feature>
<dbReference type="CDD" id="cd07937">
    <property type="entry name" value="DRE_TIM_PC_TC_5S"/>
    <property type="match status" value="1"/>
</dbReference>
<dbReference type="InterPro" id="IPR003379">
    <property type="entry name" value="Carboxylase_cons_dom"/>
</dbReference>
<dbReference type="InterPro" id="IPR016185">
    <property type="entry name" value="PreATP-grasp_dom_sf"/>
</dbReference>
<feature type="region of interest" description="Disordered" evidence="16">
    <location>
        <begin position="478"/>
        <end position="508"/>
    </location>
</feature>
<feature type="domain" description="Pyruvate carboxyltransferase" evidence="20">
    <location>
        <begin position="529"/>
        <end position="798"/>
    </location>
</feature>
<feature type="binding site" evidence="13">
    <location>
        <position position="200"/>
    </location>
    <ligand>
        <name>ATP</name>
        <dbReference type="ChEBI" id="CHEBI:30616"/>
    </ligand>
</feature>
<sequence>MFEKILVANRGEIAIRAMRAAYELGAKTVAVFPFEDRNSLHRLKADEAYQIGEVGHPVRAYLDVSEIIRVAQECGADAIYPGYGFLSENPELADAAAAAGITFIGPGADVLEMAGNKVTAKEHAIAAGVPVLKSTQPSTDVELLISQADEIGFPIFAKAVAGGGGRGMRRVAKKSELRGALEEAMREATSAFGDPTMFLEAAVLRPRHIEVQILADASGETVHLFERDCSVQRRHQKVIEIAPAPNLSDEIRVQLYADAIKFARSIGYVNAGTVEFLLDTVGERAGQHVFIEMNPRIQVEHTVTEEVTDVDLVQAQMRIAAGETLEQIGLTQGEIRLRGAALQCRITTEDPAAGFRPDTGKITTYRSPGGAGIRLDGGTINTGAQISPHFDSMLAKLTCRGRDYAAAVVRSKRALAEFRIRGVSTNISFLQAVLDDADFAAGDLSTSFIDERPELLRGRESKDRGTKILNWLAEVTVNQPNGAPPTTAHPRDKLPQLDITQPAPDGSRQKLQLLGPTRFAADLRAQTALAVTDTTFRDAHQSLLATRVRTKDLVAVAPYVARLTPQLLSVEAWGGATYDVALRFLGEDPWERLASLREALPNINLQMLLRGRNTVGYTPYPTEVTDAFVREATATGVDIFRIFDALNDVSQMRPAIDAVLATGTALAEVAVCYTGDLLDPAEKLYTLDYYLRLADQIVESGAHVIGIKDMAGLLRPSAAEKLVAAFRERFDLPVHVHTHDTPGGQLATLLAAARAGADAVDVASAPMAGTTSQPSASSLVAALAHTERDTGISLRATTDLEPYWEAVRTLYAPFESGLSAPTGRVYSHEIPGGQLSNLRTQAVALGLADHFELIEDMYTAANGILGRVPKVTPSSKVVGDLALYLAAVKADPADFEQNPGNYDVPDSVIGFMAGELGDLPGGWPEPFRSKVLAGREVRVGITEITAGERAALGASSLERRAMLNQLLFPAPTRQFQQVRESYGDLSVVDTVDYLYGLQQGQEHAVEIAKGVRLYVGLEAIGEADDKGMRTVMTILNGQLRPVFVRDTSITVQTKAAEKADANQPGQIAAPFSGVVTLQVEEGAHVEAGQSVASIEAMKMEAAITSPIAGTIERVAIPLTQQVDAGDLLVTVRPR</sequence>
<evidence type="ECO:0000313" key="21">
    <source>
        <dbReference type="EMBL" id="TFD23854.1"/>
    </source>
</evidence>
<dbReference type="Pfam" id="PF02786">
    <property type="entry name" value="CPSase_L_D2"/>
    <property type="match status" value="1"/>
</dbReference>
<dbReference type="InterPro" id="IPR011054">
    <property type="entry name" value="Rudment_hybrid_motif"/>
</dbReference>
<dbReference type="InterPro" id="IPR055268">
    <property type="entry name" value="PCB-like"/>
</dbReference>
<dbReference type="Gene3D" id="3.30.470.20">
    <property type="entry name" value="ATP-grasp fold, B domain"/>
    <property type="match status" value="1"/>
</dbReference>
<dbReference type="PROSITE" id="PS50968">
    <property type="entry name" value="BIOTINYL_LIPOYL"/>
    <property type="match status" value="1"/>
</dbReference>
<dbReference type="InterPro" id="IPR013785">
    <property type="entry name" value="Aldolase_TIM"/>
</dbReference>
<dbReference type="SUPFAM" id="SSF52440">
    <property type="entry name" value="PreATP-grasp domain"/>
    <property type="match status" value="1"/>
</dbReference>
<feature type="binding site" description="via carbamate group" evidence="14">
    <location>
        <position position="708"/>
    </location>
    <ligand>
        <name>Mn(2+)</name>
        <dbReference type="ChEBI" id="CHEBI:29035"/>
    </ligand>
</feature>
<evidence type="ECO:0000256" key="15">
    <source>
        <dbReference type="PIRSR" id="PIRSR001594-4"/>
    </source>
</evidence>
<evidence type="ECO:0000256" key="13">
    <source>
        <dbReference type="PIRSR" id="PIRSR001594-2"/>
    </source>
</evidence>
<evidence type="ECO:0000256" key="9">
    <source>
        <dbReference type="ARBA" id="ARBA00023267"/>
    </source>
</evidence>
<feature type="binding site" evidence="13">
    <location>
        <position position="235"/>
    </location>
    <ligand>
        <name>ATP</name>
        <dbReference type="ChEBI" id="CHEBI:30616"/>
    </ligand>
</feature>
<evidence type="ECO:0000256" key="16">
    <source>
        <dbReference type="SAM" id="MobiDB-lite"/>
    </source>
</evidence>
<dbReference type="RefSeq" id="WP_134573385.1">
    <property type="nucleotide sequence ID" value="NZ_SOGT01000015.1"/>
</dbReference>
<proteinExistence type="predicted"/>
<feature type="active site" evidence="12">
    <location>
        <position position="296"/>
    </location>
</feature>
<keyword evidence="22" id="KW-1185">Reference proteome</keyword>
<comment type="cofactor">
    <cofactor evidence="1 11">
        <name>biotin</name>
        <dbReference type="ChEBI" id="CHEBI:57586"/>
    </cofactor>
</comment>
<evidence type="ECO:0000256" key="6">
    <source>
        <dbReference type="ARBA" id="ARBA00022723"/>
    </source>
</evidence>
<dbReference type="Gene3D" id="3.20.20.70">
    <property type="entry name" value="Aldolase class I"/>
    <property type="match status" value="1"/>
</dbReference>
<evidence type="ECO:0000313" key="22">
    <source>
        <dbReference type="Proteomes" id="UP000298424"/>
    </source>
</evidence>
<dbReference type="Gene3D" id="2.40.50.100">
    <property type="match status" value="1"/>
</dbReference>
<dbReference type="InterPro" id="IPR005479">
    <property type="entry name" value="CPAse_ATP-bd"/>
</dbReference>
<evidence type="ECO:0000259" key="17">
    <source>
        <dbReference type="PROSITE" id="PS50968"/>
    </source>
</evidence>
<evidence type="ECO:0000256" key="14">
    <source>
        <dbReference type="PIRSR" id="PIRSR001594-3"/>
    </source>
</evidence>
<dbReference type="GO" id="GO:0005737">
    <property type="term" value="C:cytoplasm"/>
    <property type="evidence" value="ECO:0007669"/>
    <property type="project" value="TreeGrafter"/>
</dbReference>
<dbReference type="Gene3D" id="3.10.600.10">
    <property type="entry name" value="pyruvate carboxylase f1077a mutant domain"/>
    <property type="match status" value="1"/>
</dbReference>
<evidence type="ECO:0000256" key="8">
    <source>
        <dbReference type="ARBA" id="ARBA00022840"/>
    </source>
</evidence>
<comment type="caution">
    <text evidence="21">The sequence shown here is derived from an EMBL/GenBank/DDBJ whole genome shotgun (WGS) entry which is preliminary data.</text>
</comment>
<protein>
    <recommendedName>
        <fullName evidence="3 11">Pyruvate carboxylase</fullName>
        <ecNumber evidence="3 11">6.4.1.1</ecNumber>
    </recommendedName>
</protein>
<keyword evidence="6 14" id="KW-0479">Metal-binding</keyword>
<evidence type="ECO:0000256" key="3">
    <source>
        <dbReference type="ARBA" id="ARBA00013057"/>
    </source>
</evidence>
<feature type="binding site" evidence="13">
    <location>
        <position position="872"/>
    </location>
    <ligand>
        <name>substrate</name>
    </ligand>
</feature>
<dbReference type="SMART" id="SM00878">
    <property type="entry name" value="Biotin_carb_C"/>
    <property type="match status" value="1"/>
</dbReference>
<dbReference type="GO" id="GO:0046872">
    <property type="term" value="F:metal ion binding"/>
    <property type="evidence" value="ECO:0007669"/>
    <property type="project" value="UniProtKB-KW"/>
</dbReference>
<feature type="binding site" evidence="14">
    <location>
        <position position="538"/>
    </location>
    <ligand>
        <name>Mn(2+)</name>
        <dbReference type="ChEBI" id="CHEBI:29035"/>
    </ligand>
</feature>
<dbReference type="Pfam" id="PF02785">
    <property type="entry name" value="Biotin_carb_C"/>
    <property type="match status" value="1"/>
</dbReference>
<dbReference type="GO" id="GO:0005524">
    <property type="term" value="F:ATP binding"/>
    <property type="evidence" value="ECO:0007669"/>
    <property type="project" value="UniProtKB-UniRule"/>
</dbReference>
<evidence type="ECO:0000256" key="11">
    <source>
        <dbReference type="PIRNR" id="PIRNR001594"/>
    </source>
</evidence>
<dbReference type="InterPro" id="IPR005482">
    <property type="entry name" value="Biotin_COase_C"/>
</dbReference>
<dbReference type="PROSITE" id="PS00188">
    <property type="entry name" value="BIOTIN"/>
    <property type="match status" value="1"/>
</dbReference>
<dbReference type="PROSITE" id="PS50979">
    <property type="entry name" value="BC"/>
    <property type="match status" value="1"/>
</dbReference>
<dbReference type="GO" id="GO:0006094">
    <property type="term" value="P:gluconeogenesis"/>
    <property type="evidence" value="ECO:0007669"/>
    <property type="project" value="UniProtKB-UniPathway"/>
</dbReference>
<keyword evidence="5 11" id="KW-0436">Ligase</keyword>
<dbReference type="GO" id="GO:0004736">
    <property type="term" value="F:pyruvate carboxylase activity"/>
    <property type="evidence" value="ECO:0007669"/>
    <property type="project" value="UniProtKB-EC"/>
</dbReference>
<evidence type="ECO:0000256" key="5">
    <source>
        <dbReference type="ARBA" id="ARBA00022598"/>
    </source>
</evidence>
<organism evidence="21 22">
    <name type="scientific">Cryobacterium lyxosi</name>
    <dbReference type="NCBI Taxonomy" id="1259228"/>
    <lineage>
        <taxon>Bacteria</taxon>
        <taxon>Bacillati</taxon>
        <taxon>Actinomycetota</taxon>
        <taxon>Actinomycetes</taxon>
        <taxon>Micrococcales</taxon>
        <taxon>Microbacteriaceae</taxon>
        <taxon>Cryobacterium</taxon>
    </lineage>
</organism>
<evidence type="ECO:0000256" key="2">
    <source>
        <dbReference type="ARBA" id="ARBA00004742"/>
    </source>
</evidence>
<dbReference type="SUPFAM" id="SSF51246">
    <property type="entry name" value="Rudiment single hybrid motif"/>
    <property type="match status" value="1"/>
</dbReference>
<dbReference type="PIRSF" id="PIRSF001594">
    <property type="entry name" value="Pyruv_carbox"/>
    <property type="match status" value="1"/>
</dbReference>
<dbReference type="Pfam" id="PF00364">
    <property type="entry name" value="Biotin_lipoyl"/>
    <property type="match status" value="1"/>
</dbReference>
<dbReference type="InterPro" id="IPR001882">
    <property type="entry name" value="Biotin_BS"/>
</dbReference>
<feature type="domain" description="Lipoyl-binding" evidence="17">
    <location>
        <begin position="1058"/>
        <end position="1132"/>
    </location>
</feature>
<dbReference type="InterPro" id="IPR011761">
    <property type="entry name" value="ATP-grasp"/>
</dbReference>
<comment type="function">
    <text evidence="11">Catalyzes a 2-step reaction, involving the ATP-dependent carboxylation of the covalently attached biotin in the first step and the transfer of the carboxyl group to pyruvate in the second.</text>
</comment>
<feature type="binding site" evidence="14">
    <location>
        <position position="739"/>
    </location>
    <ligand>
        <name>Mn(2+)</name>
        <dbReference type="ChEBI" id="CHEBI:29035"/>
    </ligand>
</feature>
<dbReference type="InterPro" id="IPR005930">
    <property type="entry name" value="Pyruv_COase"/>
</dbReference>
<keyword evidence="9 11" id="KW-0092">Biotin</keyword>
<dbReference type="SUPFAM" id="SSF51230">
    <property type="entry name" value="Single hybrid motif"/>
    <property type="match status" value="1"/>
</dbReference>
<evidence type="ECO:0000259" key="18">
    <source>
        <dbReference type="PROSITE" id="PS50975"/>
    </source>
</evidence>
<comment type="pathway">
    <text evidence="2">Carbohydrate biosynthesis; gluconeogenesis.</text>
</comment>
<gene>
    <name evidence="21" type="ORF">E3T27_13725</name>
</gene>
<dbReference type="PANTHER" id="PTHR43778">
    <property type="entry name" value="PYRUVATE CARBOXYLASE"/>
    <property type="match status" value="1"/>
</dbReference>
<keyword evidence="10" id="KW-0511">Multifunctional enzyme</keyword>
<keyword evidence="8 11" id="KW-0067">ATP-binding</keyword>
<name>A0A4R8ZAK9_9MICO</name>
<evidence type="ECO:0000259" key="20">
    <source>
        <dbReference type="PROSITE" id="PS50991"/>
    </source>
</evidence>
<dbReference type="AlphaFoldDB" id="A0A4R8ZAK9"/>
<dbReference type="NCBIfam" id="NF006761">
    <property type="entry name" value="PRK09282.1"/>
    <property type="match status" value="1"/>
</dbReference>
<keyword evidence="7 11" id="KW-0547">Nucleotide-binding</keyword>
<dbReference type="Pfam" id="PF02436">
    <property type="entry name" value="PYC_OADA"/>
    <property type="match status" value="1"/>
</dbReference>
<dbReference type="EC" id="6.4.1.1" evidence="3 11"/>
<feature type="binding site" evidence="13">
    <location>
        <position position="117"/>
    </location>
    <ligand>
        <name>ATP</name>
        <dbReference type="ChEBI" id="CHEBI:30616"/>
    </ligand>
</feature>
<dbReference type="NCBIfam" id="NF009554">
    <property type="entry name" value="PRK12999.1"/>
    <property type="match status" value="1"/>
</dbReference>
<reference evidence="21 22" key="1">
    <citation type="submission" date="2019-03" db="EMBL/GenBank/DDBJ databases">
        <title>Genomics of glacier-inhabiting Cryobacterium strains.</title>
        <authorList>
            <person name="Liu Q."/>
            <person name="Xin Y.-H."/>
        </authorList>
    </citation>
    <scope>NUCLEOTIDE SEQUENCE [LARGE SCALE GENOMIC DNA]</scope>
    <source>
        <strain evidence="21 22">TMT1-1</strain>
    </source>
</reference>
<feature type="modified residue" description="N6-biotinyllysine" evidence="15">
    <location>
        <position position="1098"/>
    </location>
</feature>
<keyword evidence="21" id="KW-0670">Pyruvate</keyword>
<dbReference type="InterPro" id="IPR011764">
    <property type="entry name" value="Biotin_carboxylation_dom"/>
</dbReference>
<dbReference type="SUPFAM" id="SSF56059">
    <property type="entry name" value="Glutathione synthetase ATP-binding domain-like"/>
    <property type="match status" value="1"/>
</dbReference>
<dbReference type="NCBIfam" id="TIGR01235">
    <property type="entry name" value="pyruv_carbox"/>
    <property type="match status" value="1"/>
</dbReference>
<dbReference type="Proteomes" id="UP000298424">
    <property type="component" value="Unassembled WGS sequence"/>
</dbReference>
<keyword evidence="4" id="KW-0312">Gluconeogenesis</keyword>
<evidence type="ECO:0000259" key="19">
    <source>
        <dbReference type="PROSITE" id="PS50979"/>
    </source>
</evidence>
<dbReference type="PROSITE" id="PS50975">
    <property type="entry name" value="ATP_GRASP"/>
    <property type="match status" value="1"/>
</dbReference>
<feature type="domain" description="ATP-grasp" evidence="18">
    <location>
        <begin position="121"/>
        <end position="321"/>
    </location>
</feature>
<dbReference type="InterPro" id="IPR011053">
    <property type="entry name" value="Single_hybrid_motif"/>
</dbReference>
<evidence type="ECO:0000256" key="10">
    <source>
        <dbReference type="ARBA" id="ARBA00023268"/>
    </source>
</evidence>
<dbReference type="CDD" id="cd06850">
    <property type="entry name" value="biotinyl_domain"/>
    <property type="match status" value="1"/>
</dbReference>
<dbReference type="PROSITE" id="PS50991">
    <property type="entry name" value="PYR_CT"/>
    <property type="match status" value="1"/>
</dbReference>
<dbReference type="FunFam" id="3.20.20.70:FF:000120">
    <property type="entry name" value="Pyruvate carboxylase"/>
    <property type="match status" value="1"/>
</dbReference>
<evidence type="ECO:0000256" key="1">
    <source>
        <dbReference type="ARBA" id="ARBA00001953"/>
    </source>
</evidence>
<comment type="catalytic activity">
    <reaction evidence="11">
        <text>hydrogencarbonate + pyruvate + ATP = oxaloacetate + ADP + phosphate + H(+)</text>
        <dbReference type="Rhea" id="RHEA:20844"/>
        <dbReference type="ChEBI" id="CHEBI:15361"/>
        <dbReference type="ChEBI" id="CHEBI:15378"/>
        <dbReference type="ChEBI" id="CHEBI:16452"/>
        <dbReference type="ChEBI" id="CHEBI:17544"/>
        <dbReference type="ChEBI" id="CHEBI:30616"/>
        <dbReference type="ChEBI" id="CHEBI:43474"/>
        <dbReference type="ChEBI" id="CHEBI:456216"/>
        <dbReference type="EC" id="6.4.1.1"/>
    </reaction>
</comment>